<dbReference type="RefSeq" id="WP_141240914.1">
    <property type="nucleotide sequence ID" value="NZ_CBDHWN010000168.1"/>
</dbReference>
<protein>
    <recommendedName>
        <fullName evidence="1">Fimbrial adhesin MrpH C-terminal domain-containing protein</fullName>
    </recommendedName>
</protein>
<name>A0ABD5BMV2_SERMA</name>
<gene>
    <name evidence="2" type="ORF">RF091_19055</name>
</gene>
<dbReference type="AlphaFoldDB" id="A0ABD5BMV2"/>
<dbReference type="Proteomes" id="UP001234811">
    <property type="component" value="Unassembled WGS sequence"/>
</dbReference>
<proteinExistence type="predicted"/>
<evidence type="ECO:0000259" key="1">
    <source>
        <dbReference type="Pfam" id="PF24223"/>
    </source>
</evidence>
<sequence length="271" mass="29368">MNYKFWGFLFCFFLVGGGYSASTYAKLNMLIDWQYDESNELMNFTIRQAYYFGDDYRMTCSIMSPCTIAMTYSANLGYPWKYKIKVYGVSLPMSDIVYSLNKDLPVSGSMPVVNASNICYMVAMLRGDNSERGYYLGSTCDGSINPPEPPKPQVSCYMDGNIYLRHGSITDSEVAGNRAESTAYVYCTGDAKVKVRALSSVGSDSYMVNLRADGSLKSLLSVNGTAGNGGITLEVPGTRGAAVTFSSLLIPSGTPTPGDFSGSAVAVIDIM</sequence>
<comment type="caution">
    <text evidence="2">The sequence shown here is derived from an EMBL/GenBank/DDBJ whole genome shotgun (WGS) entry which is preliminary data.</text>
</comment>
<dbReference type="Pfam" id="PF24223">
    <property type="entry name" value="MrpH_C"/>
    <property type="match status" value="1"/>
</dbReference>
<feature type="domain" description="Fimbrial adhesin MrpH C-terminal" evidence="1">
    <location>
        <begin position="159"/>
        <end position="268"/>
    </location>
</feature>
<organism evidence="2 3">
    <name type="scientific">Serratia marcescens</name>
    <dbReference type="NCBI Taxonomy" id="615"/>
    <lineage>
        <taxon>Bacteria</taxon>
        <taxon>Pseudomonadati</taxon>
        <taxon>Pseudomonadota</taxon>
        <taxon>Gammaproteobacteria</taxon>
        <taxon>Enterobacterales</taxon>
        <taxon>Yersiniaceae</taxon>
        <taxon>Serratia</taxon>
    </lineage>
</organism>
<dbReference type="InterPro" id="IPR057010">
    <property type="entry name" value="MrpH_C"/>
</dbReference>
<accession>A0ABD5BMV2</accession>
<reference evidence="2 3" key="1">
    <citation type="submission" date="2023-07" db="EMBL/GenBank/DDBJ databases">
        <title>Pathogens genome sequencing project 196.</title>
        <authorList>
            <person name="Cao X."/>
        </authorList>
    </citation>
    <scope>NUCLEOTIDE SEQUENCE [LARGE SCALE GENOMIC DNA]</scope>
    <source>
        <strain evidence="2 3">SM41</strain>
    </source>
</reference>
<dbReference type="InterPro" id="IPR036937">
    <property type="entry name" value="Adhesion_dom_fimbrial_sf"/>
</dbReference>
<dbReference type="Gene3D" id="2.60.40.1090">
    <property type="entry name" value="Fimbrial-type adhesion domain"/>
    <property type="match status" value="1"/>
</dbReference>
<evidence type="ECO:0000313" key="2">
    <source>
        <dbReference type="EMBL" id="MDQ9557596.1"/>
    </source>
</evidence>
<dbReference type="EMBL" id="JAVIPQ010000324">
    <property type="protein sequence ID" value="MDQ9557596.1"/>
    <property type="molecule type" value="Genomic_DNA"/>
</dbReference>
<evidence type="ECO:0000313" key="3">
    <source>
        <dbReference type="Proteomes" id="UP001234811"/>
    </source>
</evidence>